<name>A0A2T8ID61_9POAL</name>
<dbReference type="PANTHER" id="PTHR35996:SF1">
    <property type="entry name" value="OS04G0528100 PROTEIN"/>
    <property type="match status" value="1"/>
</dbReference>
<feature type="compositionally biased region" description="Low complexity" evidence="1">
    <location>
        <begin position="62"/>
        <end position="76"/>
    </location>
</feature>
<evidence type="ECO:0000313" key="2">
    <source>
        <dbReference type="EMBL" id="PVH35625.1"/>
    </source>
</evidence>
<dbReference type="Proteomes" id="UP000243499">
    <property type="component" value="Chromosome 7"/>
</dbReference>
<reference evidence="2" key="1">
    <citation type="submission" date="2018-04" db="EMBL/GenBank/DDBJ databases">
        <title>WGS assembly of Panicum hallii.</title>
        <authorList>
            <person name="Lovell J."/>
            <person name="Jenkins J."/>
            <person name="Lowry D."/>
            <person name="Mamidi S."/>
            <person name="Sreedasyam A."/>
            <person name="Weng X."/>
            <person name="Barry K."/>
            <person name="Bonette J."/>
            <person name="Campitelli B."/>
            <person name="Daum C."/>
            <person name="Gordon S."/>
            <person name="Gould B."/>
            <person name="Lipzen A."/>
            <person name="Macqueen A."/>
            <person name="Palacio-Mejia J."/>
            <person name="Plott C."/>
            <person name="Shakirov E."/>
            <person name="Shu S."/>
            <person name="Yoshinaga Y."/>
            <person name="Zane M."/>
            <person name="Rokhsar D."/>
            <person name="Grimwood J."/>
            <person name="Schmutz J."/>
            <person name="Juenger T."/>
        </authorList>
    </citation>
    <scope>NUCLEOTIDE SEQUENCE [LARGE SCALE GENOMIC DNA]</scope>
    <source>
        <strain evidence="2">FIL2</strain>
    </source>
</reference>
<dbReference type="Pfam" id="PF26369">
    <property type="entry name" value="UPF0426"/>
    <property type="match status" value="1"/>
</dbReference>
<organism evidence="2">
    <name type="scientific">Panicum hallii</name>
    <dbReference type="NCBI Taxonomy" id="206008"/>
    <lineage>
        <taxon>Eukaryota</taxon>
        <taxon>Viridiplantae</taxon>
        <taxon>Streptophyta</taxon>
        <taxon>Embryophyta</taxon>
        <taxon>Tracheophyta</taxon>
        <taxon>Spermatophyta</taxon>
        <taxon>Magnoliopsida</taxon>
        <taxon>Liliopsida</taxon>
        <taxon>Poales</taxon>
        <taxon>Poaceae</taxon>
        <taxon>PACMAD clade</taxon>
        <taxon>Panicoideae</taxon>
        <taxon>Panicodae</taxon>
        <taxon>Paniceae</taxon>
        <taxon>Panicinae</taxon>
        <taxon>Panicum</taxon>
        <taxon>Panicum sect. Panicum</taxon>
    </lineage>
</organism>
<accession>A0A2T8ID61</accession>
<dbReference type="PANTHER" id="PTHR35996">
    <property type="entry name" value="OSJNBA0038O10.25 PROTEIN"/>
    <property type="match status" value="1"/>
</dbReference>
<proteinExistence type="predicted"/>
<feature type="region of interest" description="Disordered" evidence="1">
    <location>
        <begin position="204"/>
        <end position="223"/>
    </location>
</feature>
<feature type="region of interest" description="Disordered" evidence="1">
    <location>
        <begin position="50"/>
        <end position="98"/>
    </location>
</feature>
<dbReference type="AlphaFoldDB" id="A0A2T8ID61"/>
<evidence type="ECO:0000256" key="1">
    <source>
        <dbReference type="SAM" id="MobiDB-lite"/>
    </source>
</evidence>
<dbReference type="EMBL" id="CM008052">
    <property type="protein sequence ID" value="PVH35625.1"/>
    <property type="molecule type" value="Genomic_DNA"/>
</dbReference>
<sequence>MGHRCFLPLNEQPTNRPFLAQQIRSSSRAPRARTDWPSQEPKYCGGLLDGPLQATTGPLTPPRASAPAPSIAPIARKYPPSTVASGSEARKAPERSNTAGGVCLLPMATSTVAGAALLCPSPRFPAALSRRGSPSAVAGRTRRRRRGAAGVVRACFNPLGDERILREAIKEPVAFMGGVFAGLLRLDLNEDPLKEWMTRTVEASGIAEENSSEESSEADQNDAPQQIEIEANQTVGRCFPTNPMMVADQAGMRISFACKSPAPTCEASCYYGITVGTLEPEAVTVDLI</sequence>
<protein>
    <submittedName>
        <fullName evidence="2">Uncharacterized protein</fullName>
    </submittedName>
</protein>
<gene>
    <name evidence="2" type="ORF">PAHAL_7G228800</name>
</gene>
<dbReference type="Gramene" id="PVH35625">
    <property type="protein sequence ID" value="PVH35625"/>
    <property type="gene ID" value="PAHAL_7G228800"/>
</dbReference>
<feature type="compositionally biased region" description="Acidic residues" evidence="1">
    <location>
        <begin position="210"/>
        <end position="220"/>
    </location>
</feature>
<dbReference type="InterPro" id="IPR040278">
    <property type="entry name" value="UPF0426"/>
</dbReference>